<keyword evidence="3" id="KW-1185">Reference proteome</keyword>
<name>A0ABD2U4L6_9SOLN</name>
<dbReference type="PANTHER" id="PTHR35505">
    <property type="entry name" value="OS01G0600300 PROTEIN"/>
    <property type="match status" value="1"/>
</dbReference>
<sequence length="540" mass="60533">VLAFRSVNFFFAKVMVSINVVGQNHEVVLKNLIQAVLDAPGSKKLSSLRSNFEELLQRSVDPPFEAIWVYSALRYRGFSSTENDLFKRLAAVKDLFQLIVSCSVSCDFFKSIALIAPVMYNVFRLVMGLKGFEQKAKKAKKFVREVNGLVDSILGYVNVCCEGVEDRCDVSKGFLRPVRELLTVWMWDNTVEDTGDKGCMRAFFPLLTDEIVEGVNAEGCELSALAGCVIAEAFLLKLCLRFLEDGSRKELQDELRAWIIASITGLQNPYFFETLLMMLLEPSLPTASLLNSDDERCLRKILYDAVVLVEYSFLKPEQMDQLSAKHVKSIIMARLLVTGVAVELNRKQKDQTKAISYTNAFSGSSLPPLIIKWIRSKIGTEDKASEPSSSSPATFLRWFLNIENGGIRIFDNNMSKIRAKLLLDSMTEGFEQPALKDGKKKSENDILFYIDNKGEEDEEEGDVKMNESASSAFVSAAHTMESAEPERRKRKGKDSEHKSRVKFLKYSLRESSGSNGQSSIADSDDSSSESEVENPLTDEE</sequence>
<gene>
    <name evidence="2" type="ORF">AABB24_012513</name>
</gene>
<evidence type="ECO:0000256" key="1">
    <source>
        <dbReference type="SAM" id="MobiDB-lite"/>
    </source>
</evidence>
<organism evidence="2 3">
    <name type="scientific">Solanum stoloniferum</name>
    <dbReference type="NCBI Taxonomy" id="62892"/>
    <lineage>
        <taxon>Eukaryota</taxon>
        <taxon>Viridiplantae</taxon>
        <taxon>Streptophyta</taxon>
        <taxon>Embryophyta</taxon>
        <taxon>Tracheophyta</taxon>
        <taxon>Spermatophyta</taxon>
        <taxon>Magnoliopsida</taxon>
        <taxon>eudicotyledons</taxon>
        <taxon>Gunneridae</taxon>
        <taxon>Pentapetalae</taxon>
        <taxon>asterids</taxon>
        <taxon>lamiids</taxon>
        <taxon>Solanales</taxon>
        <taxon>Solanaceae</taxon>
        <taxon>Solanoideae</taxon>
        <taxon>Solaneae</taxon>
        <taxon>Solanum</taxon>
    </lineage>
</organism>
<accession>A0ABD2U4L6</accession>
<proteinExistence type="predicted"/>
<feature type="compositionally biased region" description="Acidic residues" evidence="1">
    <location>
        <begin position="522"/>
        <end position="540"/>
    </location>
</feature>
<dbReference type="AlphaFoldDB" id="A0ABD2U4L6"/>
<feature type="region of interest" description="Disordered" evidence="1">
    <location>
        <begin position="453"/>
        <end position="540"/>
    </location>
</feature>
<dbReference type="Proteomes" id="UP001627284">
    <property type="component" value="Unassembled WGS sequence"/>
</dbReference>
<dbReference type="PANTHER" id="PTHR35505:SF5">
    <property type="entry name" value="SUBSTRATE CARRIER FAMILY PROTEIN"/>
    <property type="match status" value="1"/>
</dbReference>
<comment type="caution">
    <text evidence="2">The sequence shown here is derived from an EMBL/GenBank/DDBJ whole genome shotgun (WGS) entry which is preliminary data.</text>
</comment>
<dbReference type="EMBL" id="JBJKTR010000007">
    <property type="protein sequence ID" value="KAL3363256.1"/>
    <property type="molecule type" value="Genomic_DNA"/>
</dbReference>
<reference evidence="2 3" key="1">
    <citation type="submission" date="2024-05" db="EMBL/GenBank/DDBJ databases">
        <title>De novo assembly of an allotetraploid wild potato.</title>
        <authorList>
            <person name="Hosaka A.J."/>
        </authorList>
    </citation>
    <scope>NUCLEOTIDE SEQUENCE [LARGE SCALE GENOMIC DNA]</scope>
    <source>
        <tissue evidence="2">Young leaves</tissue>
    </source>
</reference>
<protein>
    <submittedName>
        <fullName evidence="2">Uncharacterized protein</fullName>
    </submittedName>
</protein>
<evidence type="ECO:0000313" key="3">
    <source>
        <dbReference type="Proteomes" id="UP001627284"/>
    </source>
</evidence>
<evidence type="ECO:0000313" key="2">
    <source>
        <dbReference type="EMBL" id="KAL3363256.1"/>
    </source>
</evidence>
<feature type="non-terminal residue" evidence="2">
    <location>
        <position position="1"/>
    </location>
</feature>